<comment type="similarity">
    <text evidence="1">Belongs to the metallothionein superfamily. Type 15 family.</text>
</comment>
<evidence type="ECO:0000256" key="2">
    <source>
        <dbReference type="ARBA" id="ARBA00022723"/>
    </source>
</evidence>
<evidence type="ECO:0000256" key="3">
    <source>
        <dbReference type="ARBA" id="ARBA00022851"/>
    </source>
</evidence>
<name>A0AAD3Y0B0_NEPGR</name>
<proteinExistence type="inferred from homology"/>
<evidence type="ECO:0000256" key="1">
    <source>
        <dbReference type="ARBA" id="ARBA00005802"/>
    </source>
</evidence>
<accession>A0AAD3Y0B0</accession>
<dbReference type="GO" id="GO:0008270">
    <property type="term" value="F:zinc ion binding"/>
    <property type="evidence" value="ECO:0007669"/>
    <property type="project" value="InterPro"/>
</dbReference>
<organism evidence="4 5">
    <name type="scientific">Nepenthes gracilis</name>
    <name type="common">Slender pitcher plant</name>
    <dbReference type="NCBI Taxonomy" id="150966"/>
    <lineage>
        <taxon>Eukaryota</taxon>
        <taxon>Viridiplantae</taxon>
        <taxon>Streptophyta</taxon>
        <taxon>Embryophyta</taxon>
        <taxon>Tracheophyta</taxon>
        <taxon>Spermatophyta</taxon>
        <taxon>Magnoliopsida</taxon>
        <taxon>eudicotyledons</taxon>
        <taxon>Gunneridae</taxon>
        <taxon>Pentapetalae</taxon>
        <taxon>Caryophyllales</taxon>
        <taxon>Nepenthaceae</taxon>
        <taxon>Nepenthes</taxon>
    </lineage>
</organism>
<dbReference type="EMBL" id="BSYO01000027">
    <property type="protein sequence ID" value="GMH24283.1"/>
    <property type="molecule type" value="Genomic_DNA"/>
</dbReference>
<dbReference type="GO" id="GO:0006878">
    <property type="term" value="P:intracellular copper ion homeostasis"/>
    <property type="evidence" value="ECO:0007669"/>
    <property type="project" value="InterPro"/>
</dbReference>
<gene>
    <name evidence="4" type="ORF">Nepgr_026126</name>
</gene>
<dbReference type="PANTHER" id="PTHR33357:SF3">
    <property type="entry name" value="METALLOTHIONEIN-LIKE PROTEIN 3"/>
    <property type="match status" value="1"/>
</dbReference>
<reference evidence="4" key="1">
    <citation type="submission" date="2023-05" db="EMBL/GenBank/DDBJ databases">
        <title>Nepenthes gracilis genome sequencing.</title>
        <authorList>
            <person name="Fukushima K."/>
        </authorList>
    </citation>
    <scope>NUCLEOTIDE SEQUENCE</scope>
    <source>
        <strain evidence="4">SING2019-196</strain>
    </source>
</reference>
<keyword evidence="5" id="KW-1185">Reference proteome</keyword>
<sequence length="95" mass="10043">MHGKFSQASQSLQIAYHFISQSFASSSSSTMSDKCVNCDCSDSSQCVKKGNQYGFIIETENIYEAGVMGAPVTENDGRCKCGSSCSAANCSCGCH</sequence>
<evidence type="ECO:0000313" key="5">
    <source>
        <dbReference type="Proteomes" id="UP001279734"/>
    </source>
</evidence>
<keyword evidence="2" id="KW-0479">Metal-binding</keyword>
<dbReference type="InterPro" id="IPR044671">
    <property type="entry name" value="MT3"/>
</dbReference>
<dbReference type="AlphaFoldDB" id="A0AAD3Y0B0"/>
<evidence type="ECO:0000313" key="4">
    <source>
        <dbReference type="EMBL" id="GMH24283.1"/>
    </source>
</evidence>
<comment type="caution">
    <text evidence="4">The sequence shown here is derived from an EMBL/GenBank/DDBJ whole genome shotgun (WGS) entry which is preliminary data.</text>
</comment>
<dbReference type="PANTHER" id="PTHR33357">
    <property type="entry name" value="METALLOTHIONEIN-LIKE PROTEIN 3"/>
    <property type="match status" value="1"/>
</dbReference>
<keyword evidence="3" id="KW-0480">Metal-thiolate cluster</keyword>
<dbReference type="GO" id="GO:0005507">
    <property type="term" value="F:copper ion binding"/>
    <property type="evidence" value="ECO:0007669"/>
    <property type="project" value="InterPro"/>
</dbReference>
<protein>
    <submittedName>
        <fullName evidence="4">Uncharacterized protein</fullName>
    </submittedName>
</protein>
<dbReference type="Proteomes" id="UP001279734">
    <property type="component" value="Unassembled WGS sequence"/>
</dbReference>